<evidence type="ECO:0000313" key="3">
    <source>
        <dbReference type="EMBL" id="TQK76465.1"/>
    </source>
</evidence>
<feature type="chain" id="PRO_5022064943" evidence="2">
    <location>
        <begin position="21"/>
        <end position="545"/>
    </location>
</feature>
<proteinExistence type="predicted"/>
<keyword evidence="2" id="KW-0732">Signal</keyword>
<feature type="signal peptide" evidence="2">
    <location>
        <begin position="1"/>
        <end position="20"/>
    </location>
</feature>
<feature type="region of interest" description="Disordered" evidence="1">
    <location>
        <begin position="230"/>
        <end position="256"/>
    </location>
</feature>
<evidence type="ECO:0000313" key="4">
    <source>
        <dbReference type="Proteomes" id="UP000316181"/>
    </source>
</evidence>
<gene>
    <name evidence="3" type="ORF">FB389_1138</name>
</gene>
<reference evidence="3 4" key="1">
    <citation type="submission" date="2019-06" db="EMBL/GenBank/DDBJ databases">
        <title>Sequencing the genomes of 1000 actinobacteria strains.</title>
        <authorList>
            <person name="Klenk H.-P."/>
        </authorList>
    </citation>
    <scope>NUCLEOTIDE SEQUENCE [LARGE SCALE GENOMIC DNA]</scope>
    <source>
        <strain evidence="3 4">DSM 10596</strain>
    </source>
</reference>
<dbReference type="EMBL" id="VFNV01000001">
    <property type="protein sequence ID" value="TQK76465.1"/>
    <property type="molecule type" value="Genomic_DNA"/>
</dbReference>
<sequence length="545" mass="56804">MAAVVGCALAAGAMPAGAVAAGAVPAGVGAVPAGAVSRGVFVKVSAKQVGPRLVRAEVRVVVRAPRADAVRWVVVRYRPAGSVKSGGADQRKRVAVRWSVGKGAYVGVVSFRSKRPGSVRVKVAGVGSAKASARLLTTKLSGWDSSAKVTKGKAVKDTVAVSPAYGRKVLLQRYSGASWVTVRTYTAPNRSKANVAVTITAAEAQAYKKWRVQAVGTGIAKAKSSGVKKLSGKATLNDPGTPDPATPSTPTTPGTGNGYATCNDVFGNPIANCLTISTVAGVWSRDAACGVTKVCVRKPTAEEIDWGLVPAETVQWPNKTWSLLQRFTTQPASGWSTTKTETFYVPGVAEALNDWGVANGFLEEGSNHFRPLKTASGGGPTVTGTYVTADGSTKTIKVPGQGGFAQWWQEQTFGLSHGDYWSRSSGEIHSCGTRTGQDCTPSSANNARMYTNANYPVSGYKWDCSEQVWGGSADETARGYLAGINQTAEPAHWAGLRNASNASNPIYANWGGVRWDEGGTSVVVEMCQLLNTTTGAPSVLPGETA</sequence>
<protein>
    <submittedName>
        <fullName evidence="3">Uncharacterized protein</fullName>
    </submittedName>
</protein>
<evidence type="ECO:0000256" key="2">
    <source>
        <dbReference type="SAM" id="SignalP"/>
    </source>
</evidence>
<dbReference type="AlphaFoldDB" id="A0A542SPH8"/>
<name>A0A542SPH8_9MICO</name>
<organism evidence="3 4">
    <name type="scientific">Rarobacter incanus</name>
    <dbReference type="NCBI Taxonomy" id="153494"/>
    <lineage>
        <taxon>Bacteria</taxon>
        <taxon>Bacillati</taxon>
        <taxon>Actinomycetota</taxon>
        <taxon>Actinomycetes</taxon>
        <taxon>Micrococcales</taxon>
        <taxon>Rarobacteraceae</taxon>
        <taxon>Rarobacter</taxon>
    </lineage>
</organism>
<comment type="caution">
    <text evidence="3">The sequence shown here is derived from an EMBL/GenBank/DDBJ whole genome shotgun (WGS) entry which is preliminary data.</text>
</comment>
<evidence type="ECO:0000256" key="1">
    <source>
        <dbReference type="SAM" id="MobiDB-lite"/>
    </source>
</evidence>
<dbReference type="Proteomes" id="UP000316181">
    <property type="component" value="Unassembled WGS sequence"/>
</dbReference>
<keyword evidence="4" id="KW-1185">Reference proteome</keyword>
<accession>A0A542SPH8</accession>